<evidence type="ECO:0000313" key="4">
    <source>
        <dbReference type="EMBL" id="CAG9318188.1"/>
    </source>
</evidence>
<proteinExistence type="predicted"/>
<dbReference type="Gene3D" id="2.160.20.80">
    <property type="entry name" value="E3 ubiquitin-protein ligase SopA"/>
    <property type="match status" value="1"/>
</dbReference>
<dbReference type="Gene3D" id="2.130.10.10">
    <property type="entry name" value="YVTN repeat-like/Quinoprotein amine dehydrogenase"/>
    <property type="match status" value="3"/>
</dbReference>
<dbReference type="PROSITE" id="PS50294">
    <property type="entry name" value="WD_REPEATS_REGION"/>
    <property type="match status" value="1"/>
</dbReference>
<name>A0AAU9IWW3_9CILI</name>
<protein>
    <submittedName>
        <fullName evidence="4">Uncharacterized protein</fullName>
    </submittedName>
</protein>
<organism evidence="4 5">
    <name type="scientific">Blepharisma stoltei</name>
    <dbReference type="NCBI Taxonomy" id="1481888"/>
    <lineage>
        <taxon>Eukaryota</taxon>
        <taxon>Sar</taxon>
        <taxon>Alveolata</taxon>
        <taxon>Ciliophora</taxon>
        <taxon>Postciliodesmatophora</taxon>
        <taxon>Heterotrichea</taxon>
        <taxon>Heterotrichida</taxon>
        <taxon>Blepharismidae</taxon>
        <taxon>Blepharisma</taxon>
    </lineage>
</organism>
<dbReference type="Pfam" id="PF00805">
    <property type="entry name" value="Pentapeptide"/>
    <property type="match status" value="1"/>
</dbReference>
<evidence type="ECO:0000256" key="2">
    <source>
        <dbReference type="ARBA" id="ARBA00022737"/>
    </source>
</evidence>
<dbReference type="AlphaFoldDB" id="A0AAU9IWW3"/>
<dbReference type="EMBL" id="CAJZBQ010000020">
    <property type="protein sequence ID" value="CAG9318188.1"/>
    <property type="molecule type" value="Genomic_DNA"/>
</dbReference>
<evidence type="ECO:0000256" key="3">
    <source>
        <dbReference type="PROSITE-ProRule" id="PRU00221"/>
    </source>
</evidence>
<accession>A0AAU9IWW3</accession>
<dbReference type="PROSITE" id="PS50082">
    <property type="entry name" value="WD_REPEATS_2"/>
    <property type="match status" value="1"/>
</dbReference>
<comment type="caution">
    <text evidence="4">The sequence shown here is derived from an EMBL/GenBank/DDBJ whole genome shotgun (WGS) entry which is preliminary data.</text>
</comment>
<dbReference type="PANTHER" id="PTHR22847">
    <property type="entry name" value="WD40 REPEAT PROTEIN"/>
    <property type="match status" value="1"/>
</dbReference>
<reference evidence="4" key="1">
    <citation type="submission" date="2021-09" db="EMBL/GenBank/DDBJ databases">
        <authorList>
            <consortium name="AG Swart"/>
            <person name="Singh M."/>
            <person name="Singh A."/>
            <person name="Seah K."/>
            <person name="Emmerich C."/>
        </authorList>
    </citation>
    <scope>NUCLEOTIDE SEQUENCE</scope>
    <source>
        <strain evidence="4">ATCC30299</strain>
    </source>
</reference>
<feature type="repeat" description="WD" evidence="3">
    <location>
        <begin position="723"/>
        <end position="764"/>
    </location>
</feature>
<evidence type="ECO:0000256" key="1">
    <source>
        <dbReference type="ARBA" id="ARBA00022574"/>
    </source>
</evidence>
<dbReference type="SUPFAM" id="SSF50978">
    <property type="entry name" value="WD40 repeat-like"/>
    <property type="match status" value="2"/>
</dbReference>
<keyword evidence="1 3" id="KW-0853">WD repeat</keyword>
<sequence>MTEKSELNRIHEQYLLEKLLKNHESIQCIQNIMKRPNKDPSFSYDELNKHGNKNYLILYYKKKQIEPVSYMSEAELYRDYQVSMSKRIAMEIPNLTNSIILKESIFNKVKLMHDKNLLYCLKETLSNNAKAILSEIILFSRDSTEFDISASNAITILNYTSHFIKMKDFHGIRIPEADLSQCSLANVNFENSFLKGANLSNTFFYCSNLQNCNLEDTYFEQKRPMLLKNSLYKSEITISSSGKYIAYIESSKSRRKLGIAIRNIITQEIITEINIDSAYKHAFEFSADEKYLAIGSDIDLKLIDLNNGQISMSTMKDSEKLDFLKFSFNSNHIALASSKIIYLWSVNSKLILVNIIREASLIKNLLYSKLSNFMILIAEASIKFYDLFGYRCMRAISGNFENITSINLSPCEKYFILFVKAELKIINIENFEIKFNKKFDAPLFVSISPYGQFLSLSNCSKSKIFNLESQIFLNEFKCHEKKAKRVIFSPRGGFYLMANDDYCLKFFNYDDNIESHKFYEKKIYSISFSSHQKKHYLAISRSDSCIIWDLDSYSPVSNTPDFYFSSQVLFMLSGKFLKLWNPTTQNKTNYRFNDEINKIGISPSGKYAAIAYGGQTVEIKDLELDMTLITWNSRFDDICISSSPCGQYFAIAVYNKNANGFHPLPKKIVIWEIRTKKKEFELPIKDFDIRALACSPYGQYLTFGYEGKLNFWDIKKGKELFCLFGHKAKISSAAFSFSGAFLASGSEDRSIILWAIEENSQVTKIAQVLAHSSSILSITFSLCNKYFISLGLYGEIFVWKIKRNLSGKDITLNWSNKNFQGASVFSTNFNNCKLSPENKNFIDFANKWNSQLEIDGSYI</sequence>
<dbReference type="SUPFAM" id="SSF141571">
    <property type="entry name" value="Pentapeptide repeat-like"/>
    <property type="match status" value="1"/>
</dbReference>
<dbReference type="InterPro" id="IPR001680">
    <property type="entry name" value="WD40_rpt"/>
</dbReference>
<dbReference type="Pfam" id="PF00400">
    <property type="entry name" value="WD40"/>
    <property type="match status" value="1"/>
</dbReference>
<gene>
    <name evidence="4" type="ORF">BSTOLATCC_MIC20668</name>
</gene>
<keyword evidence="2" id="KW-0677">Repeat</keyword>
<dbReference type="InterPro" id="IPR036322">
    <property type="entry name" value="WD40_repeat_dom_sf"/>
</dbReference>
<evidence type="ECO:0000313" key="5">
    <source>
        <dbReference type="Proteomes" id="UP001162131"/>
    </source>
</evidence>
<dbReference type="InterPro" id="IPR001646">
    <property type="entry name" value="5peptide_repeat"/>
</dbReference>
<dbReference type="InterPro" id="IPR015943">
    <property type="entry name" value="WD40/YVTN_repeat-like_dom_sf"/>
</dbReference>
<dbReference type="GO" id="GO:1990234">
    <property type="term" value="C:transferase complex"/>
    <property type="evidence" value="ECO:0007669"/>
    <property type="project" value="UniProtKB-ARBA"/>
</dbReference>
<dbReference type="PANTHER" id="PTHR22847:SF637">
    <property type="entry name" value="WD REPEAT DOMAIN 5B"/>
    <property type="match status" value="1"/>
</dbReference>
<keyword evidence="5" id="KW-1185">Reference proteome</keyword>
<dbReference type="Proteomes" id="UP001162131">
    <property type="component" value="Unassembled WGS sequence"/>
</dbReference>
<dbReference type="SMART" id="SM00320">
    <property type="entry name" value="WD40"/>
    <property type="match status" value="8"/>
</dbReference>